<evidence type="ECO:0000313" key="5">
    <source>
        <dbReference type="Proteomes" id="UP000290759"/>
    </source>
</evidence>
<dbReference type="OrthoDB" id="9806163at2"/>
<dbReference type="InterPro" id="IPR050585">
    <property type="entry name" value="Xaa-Pro_dipeptidyl-ppase/CocE"/>
</dbReference>
<dbReference type="Pfam" id="PF08530">
    <property type="entry name" value="PepX_C"/>
    <property type="match status" value="1"/>
</dbReference>
<dbReference type="Gene3D" id="3.40.50.1820">
    <property type="entry name" value="alpha/beta hydrolase"/>
    <property type="match status" value="2"/>
</dbReference>
<dbReference type="SUPFAM" id="SSF49785">
    <property type="entry name" value="Galactose-binding domain-like"/>
    <property type="match status" value="1"/>
</dbReference>
<dbReference type="InterPro" id="IPR005674">
    <property type="entry name" value="CocE/Ser_esterase"/>
</dbReference>
<protein>
    <submittedName>
        <fullName evidence="4">CocE/NonD family hydrolase</fullName>
    </submittedName>
</protein>
<dbReference type="SMART" id="SM00939">
    <property type="entry name" value="PepX_C"/>
    <property type="match status" value="1"/>
</dbReference>
<dbReference type="PANTHER" id="PTHR43056">
    <property type="entry name" value="PEPTIDASE S9 PROLYL OLIGOPEPTIDASE"/>
    <property type="match status" value="1"/>
</dbReference>
<dbReference type="InterPro" id="IPR013736">
    <property type="entry name" value="Xaa-Pro_dipept_C"/>
</dbReference>
<evidence type="ECO:0000313" key="4">
    <source>
        <dbReference type="EMBL" id="RYC30766.1"/>
    </source>
</evidence>
<organism evidence="4 5">
    <name type="scientific">Lichenibacterium minor</name>
    <dbReference type="NCBI Taxonomy" id="2316528"/>
    <lineage>
        <taxon>Bacteria</taxon>
        <taxon>Pseudomonadati</taxon>
        <taxon>Pseudomonadota</taxon>
        <taxon>Alphaproteobacteria</taxon>
        <taxon>Hyphomicrobiales</taxon>
        <taxon>Lichenihabitantaceae</taxon>
        <taxon>Lichenibacterium</taxon>
    </lineage>
</organism>
<accession>A0A4Q2U783</accession>
<feature type="region of interest" description="Disordered" evidence="2">
    <location>
        <begin position="360"/>
        <end position="381"/>
    </location>
</feature>
<feature type="compositionally biased region" description="Gly residues" evidence="2">
    <location>
        <begin position="372"/>
        <end position="381"/>
    </location>
</feature>
<evidence type="ECO:0000256" key="2">
    <source>
        <dbReference type="SAM" id="MobiDB-lite"/>
    </source>
</evidence>
<reference evidence="4 5" key="2">
    <citation type="submission" date="2019-02" db="EMBL/GenBank/DDBJ databases">
        <title>'Lichenibacterium ramalinii' gen. nov. sp. nov., 'Lichenibacterium minor' gen. nov. sp. nov.</title>
        <authorList>
            <person name="Pankratov T."/>
        </authorList>
    </citation>
    <scope>NUCLEOTIDE SEQUENCE [LARGE SCALE GENOMIC DNA]</scope>
    <source>
        <strain evidence="4 5">RmlP026</strain>
    </source>
</reference>
<feature type="domain" description="Xaa-Pro dipeptidyl-peptidase C-terminal" evidence="3">
    <location>
        <begin position="289"/>
        <end position="541"/>
    </location>
</feature>
<evidence type="ECO:0000259" key="3">
    <source>
        <dbReference type="SMART" id="SM00939"/>
    </source>
</evidence>
<name>A0A4Q2U783_9HYPH</name>
<dbReference type="GO" id="GO:0008239">
    <property type="term" value="F:dipeptidyl-peptidase activity"/>
    <property type="evidence" value="ECO:0007669"/>
    <property type="project" value="InterPro"/>
</dbReference>
<gene>
    <name evidence="4" type="ORF">D3273_17290</name>
</gene>
<dbReference type="NCBIfam" id="TIGR00976">
    <property type="entry name" value="CocE_NonD"/>
    <property type="match status" value="1"/>
</dbReference>
<keyword evidence="5" id="KW-1185">Reference proteome</keyword>
<dbReference type="SUPFAM" id="SSF53474">
    <property type="entry name" value="alpha/beta-Hydrolases"/>
    <property type="match status" value="1"/>
</dbReference>
<comment type="caution">
    <text evidence="4">The sequence shown here is derived from an EMBL/GenBank/DDBJ whole genome shotgun (WGS) entry which is preliminary data.</text>
</comment>
<dbReference type="Gene3D" id="2.60.120.260">
    <property type="entry name" value="Galactose-binding domain-like"/>
    <property type="match status" value="1"/>
</dbReference>
<dbReference type="EMBL" id="QYBB01000021">
    <property type="protein sequence ID" value="RYC30766.1"/>
    <property type="molecule type" value="Genomic_DNA"/>
</dbReference>
<proteinExistence type="predicted"/>
<keyword evidence="1 4" id="KW-0378">Hydrolase</keyword>
<reference evidence="4 5" key="1">
    <citation type="submission" date="2018-12" db="EMBL/GenBank/DDBJ databases">
        <authorList>
            <person name="Grouzdev D.S."/>
            <person name="Krutkina M.S."/>
        </authorList>
    </citation>
    <scope>NUCLEOTIDE SEQUENCE [LARGE SCALE GENOMIC DNA]</scope>
    <source>
        <strain evidence="4 5">RmlP026</strain>
    </source>
</reference>
<dbReference type="InterPro" id="IPR008979">
    <property type="entry name" value="Galactose-bd-like_sf"/>
</dbReference>
<dbReference type="Proteomes" id="UP000290759">
    <property type="component" value="Unassembled WGS sequence"/>
</dbReference>
<dbReference type="InterPro" id="IPR029058">
    <property type="entry name" value="AB_hydrolase_fold"/>
</dbReference>
<evidence type="ECO:0000256" key="1">
    <source>
        <dbReference type="ARBA" id="ARBA00022801"/>
    </source>
</evidence>
<dbReference type="AlphaFoldDB" id="A0A4Q2U783"/>
<sequence>MRGGPVDEPDDVDITENLWIPLADGTRLAARMWRPRGAGPVPAVLEYIPYRKRDGTRGRDDPMHGFFAAAGYAALRVDMRGSGDSDGLLHDEYLLQEQDDALEVIAWMAAQPWCDGSVGMMGKSWGGFNALQVAARRPPALKAIVTVCSTDDRFGDDIHFKGGCLLNDNLWWGAIMLAYQGRPPDPAIRPDWRERWLERLDAMPFWPALWLAHQARDDYWRHGSVCEDWGAIRCPVLAVGGWGDAYTDAVPRLMEHLTVPRRALVGPWAHVYPQDGSPGPAIDFLGECVRWWDQWLKGRDTGVMDEPAMRAFIEDWQAPSSTRLHARGRFVGEADWPSRAIHPRRFGLAPGRLVDGPPQPGALSVRSPPWTGTGGGEWMGTGVPGERPTDQRMDDGLSLCFDTEPLAEPIEILGNPAVDLVLASDRPQAQLAVRLCDVAPDGSSLRISYAVLNLAHRDGSEEPRPLVPGEAARVRIALKMCGHRVPAGHRLRLALSTACWPLVWPARDAATLTVACGDGLLALPVRADTGGEVSFGPPRHGPAAPTTVLAEGRAARRVALDLLADTATVVTEAEGGLFGEGAMRFDDIGTELSHDLTRTLTVGRDPLSAETRIVQRYAMGRDGWRIRIETETAMRGDADSFTIEGELRAYEGDALVRTRAWHERIPRGDL</sequence>
<dbReference type="PANTHER" id="PTHR43056:SF10">
    <property type="entry name" value="COCE_NOND FAMILY, PUTATIVE (AFU_ORTHOLOGUE AFUA_7G00600)-RELATED"/>
    <property type="match status" value="1"/>
</dbReference>
<dbReference type="Pfam" id="PF02129">
    <property type="entry name" value="Peptidase_S15"/>
    <property type="match status" value="1"/>
</dbReference>
<dbReference type="InterPro" id="IPR000383">
    <property type="entry name" value="Xaa-Pro-like_dom"/>
</dbReference>